<dbReference type="KEGG" id="aqt:FN924_15300"/>
<dbReference type="AlphaFoldDB" id="A0A516KJ52"/>
<organism evidence="1 2">
    <name type="scientific">Radiobacillus deserti</name>
    <dbReference type="NCBI Taxonomy" id="2594883"/>
    <lineage>
        <taxon>Bacteria</taxon>
        <taxon>Bacillati</taxon>
        <taxon>Bacillota</taxon>
        <taxon>Bacilli</taxon>
        <taxon>Bacillales</taxon>
        <taxon>Bacillaceae</taxon>
        <taxon>Radiobacillus</taxon>
    </lineage>
</organism>
<dbReference type="RefSeq" id="WP_143895960.1">
    <property type="nucleotide sequence ID" value="NZ_CP041666.1"/>
</dbReference>
<evidence type="ECO:0000313" key="1">
    <source>
        <dbReference type="EMBL" id="QDP41427.1"/>
    </source>
</evidence>
<reference evidence="1 2" key="1">
    <citation type="submission" date="2019-07" db="EMBL/GenBank/DDBJ databases">
        <authorList>
            <person name="Li J."/>
        </authorList>
    </citation>
    <scope>NUCLEOTIDE SEQUENCE [LARGE SCALE GENOMIC DNA]</scope>
    <source>
        <strain evidence="1 2">TKL69</strain>
    </source>
</reference>
<proteinExistence type="predicted"/>
<dbReference type="InterPro" id="IPR036916">
    <property type="entry name" value="Sda_sf"/>
</dbReference>
<gene>
    <name evidence="1" type="ORF">FN924_15300</name>
</gene>
<dbReference type="Gene3D" id="1.10.287.1100">
    <property type="entry name" value="Sporulation inhibitor A"/>
    <property type="match status" value="1"/>
</dbReference>
<dbReference type="Proteomes" id="UP000315215">
    <property type="component" value="Chromosome"/>
</dbReference>
<dbReference type="Pfam" id="PF08970">
    <property type="entry name" value="Sda"/>
    <property type="match status" value="1"/>
</dbReference>
<accession>A0A516KJ52</accession>
<dbReference type="SUPFAM" id="SSF100985">
    <property type="entry name" value="Sporulation inhibitor Sda"/>
    <property type="match status" value="1"/>
</dbReference>
<dbReference type="OrthoDB" id="2933732at2"/>
<dbReference type="InterPro" id="IPR015064">
    <property type="entry name" value="Sda"/>
</dbReference>
<dbReference type="EMBL" id="CP041666">
    <property type="protein sequence ID" value="QDP41427.1"/>
    <property type="molecule type" value="Genomic_DNA"/>
</dbReference>
<protein>
    <submittedName>
        <fullName evidence="1">Sporulation histidine kinase inhibitor Sda</fullName>
    </submittedName>
</protein>
<sequence length="48" mass="5583">MLNISDKQLIEAYYSALELALEDDFIALLEEEIEKRNLSIKIKKKSVN</sequence>
<evidence type="ECO:0000313" key="2">
    <source>
        <dbReference type="Proteomes" id="UP000315215"/>
    </source>
</evidence>
<keyword evidence="2" id="KW-1185">Reference proteome</keyword>
<name>A0A516KJ52_9BACI</name>